<protein>
    <submittedName>
        <fullName evidence="1">Uncharacterized protein</fullName>
    </submittedName>
</protein>
<comment type="caution">
    <text evidence="1">The sequence shown here is derived from an EMBL/GenBank/DDBJ whole genome shotgun (WGS) entry which is preliminary data.</text>
</comment>
<feature type="non-terminal residue" evidence="1">
    <location>
        <position position="1"/>
    </location>
</feature>
<sequence>VRGVYLSLCRFAATHPIRNLAGRAVGLRELAGQQA</sequence>
<evidence type="ECO:0000313" key="1">
    <source>
        <dbReference type="EMBL" id="KKL14852.1"/>
    </source>
</evidence>
<name>A0A0F9BLW1_9ZZZZ</name>
<gene>
    <name evidence="1" type="ORF">LCGC14_2511530</name>
</gene>
<proteinExistence type="predicted"/>
<dbReference type="EMBL" id="LAZR01040293">
    <property type="protein sequence ID" value="KKL14852.1"/>
    <property type="molecule type" value="Genomic_DNA"/>
</dbReference>
<reference evidence="1" key="1">
    <citation type="journal article" date="2015" name="Nature">
        <title>Complex archaea that bridge the gap between prokaryotes and eukaryotes.</title>
        <authorList>
            <person name="Spang A."/>
            <person name="Saw J.H."/>
            <person name="Jorgensen S.L."/>
            <person name="Zaremba-Niedzwiedzka K."/>
            <person name="Martijn J."/>
            <person name="Lind A.E."/>
            <person name="van Eijk R."/>
            <person name="Schleper C."/>
            <person name="Guy L."/>
            <person name="Ettema T.J."/>
        </authorList>
    </citation>
    <scope>NUCLEOTIDE SEQUENCE</scope>
</reference>
<accession>A0A0F9BLW1</accession>
<organism evidence="1">
    <name type="scientific">marine sediment metagenome</name>
    <dbReference type="NCBI Taxonomy" id="412755"/>
    <lineage>
        <taxon>unclassified sequences</taxon>
        <taxon>metagenomes</taxon>
        <taxon>ecological metagenomes</taxon>
    </lineage>
</organism>
<dbReference type="AlphaFoldDB" id="A0A0F9BLW1"/>